<dbReference type="InterPro" id="IPR015943">
    <property type="entry name" value="WD40/YVTN_repeat-like_dom_sf"/>
</dbReference>
<dbReference type="GO" id="GO:0031123">
    <property type="term" value="P:RNA 3'-end processing"/>
    <property type="evidence" value="ECO:0007669"/>
    <property type="project" value="UniProtKB-ARBA"/>
</dbReference>
<dbReference type="GO" id="GO:0005654">
    <property type="term" value="C:nucleoplasm"/>
    <property type="evidence" value="ECO:0007669"/>
    <property type="project" value="UniProtKB-SubCell"/>
</dbReference>
<evidence type="ECO:0000256" key="2">
    <source>
        <dbReference type="ARBA" id="ARBA00023242"/>
    </source>
</evidence>
<dbReference type="InterPro" id="IPR058543">
    <property type="entry name" value="Beta-prop_RSE1/DDB1/CPSF1_2nd"/>
</dbReference>
<evidence type="ECO:0000259" key="8">
    <source>
        <dbReference type="Pfam" id="PF23726"/>
    </source>
</evidence>
<dbReference type="FunFam" id="2.130.10.10:FF:000100">
    <property type="entry name" value="Cleavage and polyadenylation specificity factor subunit 1"/>
    <property type="match status" value="1"/>
</dbReference>
<organism evidence="9 10">
    <name type="scientific">Larinioides sclopetarius</name>
    <dbReference type="NCBI Taxonomy" id="280406"/>
    <lineage>
        <taxon>Eukaryota</taxon>
        <taxon>Metazoa</taxon>
        <taxon>Ecdysozoa</taxon>
        <taxon>Arthropoda</taxon>
        <taxon>Chelicerata</taxon>
        <taxon>Arachnida</taxon>
        <taxon>Araneae</taxon>
        <taxon>Araneomorphae</taxon>
        <taxon>Entelegynae</taxon>
        <taxon>Araneoidea</taxon>
        <taxon>Araneidae</taxon>
        <taxon>Larinioides</taxon>
    </lineage>
</organism>
<comment type="similarity">
    <text evidence="3">Belongs to the CPSF1 family.</text>
</comment>
<dbReference type="FunFam" id="2.130.10.10:FF:000118">
    <property type="entry name" value="Cleavage and polyadenylation specificity factor subunit 1"/>
    <property type="match status" value="1"/>
</dbReference>
<name>A0AAV2AQ28_9ARAC</name>
<evidence type="ECO:0000259" key="7">
    <source>
        <dbReference type="Pfam" id="PF10433"/>
    </source>
</evidence>
<gene>
    <name evidence="9" type="ORF">LARSCL_LOCUS13716</name>
</gene>
<accession>A0AAV2AQ28</accession>
<dbReference type="Proteomes" id="UP001497382">
    <property type="component" value="Unassembled WGS sequence"/>
</dbReference>
<dbReference type="InterPro" id="IPR004871">
    <property type="entry name" value="RSE1/DDB1/CPSF1_C"/>
</dbReference>
<comment type="caution">
    <text evidence="9">The sequence shown here is derived from an EMBL/GenBank/DDBJ whole genome shotgun (WGS) entry which is preliminary data.</text>
</comment>
<comment type="subcellular location">
    <subcellularLocation>
        <location evidence="1">Nucleus</location>
        <location evidence="1">Nucleoplasm</location>
    </subcellularLocation>
</comment>
<evidence type="ECO:0000256" key="5">
    <source>
        <dbReference type="SAM" id="MobiDB-lite"/>
    </source>
</evidence>
<feature type="domain" description="RSE1/DDB1/CPSF1 second beta-propeller" evidence="8">
    <location>
        <begin position="536"/>
        <end position="1013"/>
    </location>
</feature>
<feature type="domain" description="RSE1/DDB1/CPSF1 C-terminal" evidence="6">
    <location>
        <begin position="1086"/>
        <end position="1423"/>
    </location>
</feature>
<feature type="region of interest" description="Disordered" evidence="5">
    <location>
        <begin position="558"/>
        <end position="581"/>
    </location>
</feature>
<proteinExistence type="inferred from homology"/>
<evidence type="ECO:0000313" key="9">
    <source>
        <dbReference type="EMBL" id="CAL1285450.1"/>
    </source>
</evidence>
<feature type="region of interest" description="Disordered" evidence="5">
    <location>
        <begin position="415"/>
        <end position="435"/>
    </location>
</feature>
<dbReference type="GO" id="GO:0003676">
    <property type="term" value="F:nucleic acid binding"/>
    <property type="evidence" value="ECO:0007669"/>
    <property type="project" value="InterPro"/>
</dbReference>
<dbReference type="Pfam" id="PF03178">
    <property type="entry name" value="CPSF_A"/>
    <property type="match status" value="1"/>
</dbReference>
<evidence type="ECO:0000313" key="10">
    <source>
        <dbReference type="Proteomes" id="UP001497382"/>
    </source>
</evidence>
<dbReference type="FunFam" id="1.10.150.910:FF:000005">
    <property type="entry name" value="Cleavage and polyadenylation specific factor 1"/>
    <property type="match status" value="1"/>
</dbReference>
<evidence type="ECO:0000256" key="3">
    <source>
        <dbReference type="ARBA" id="ARBA00038446"/>
    </source>
</evidence>
<dbReference type="InterPro" id="IPR050358">
    <property type="entry name" value="RSE1/DDB1/CFT1"/>
</dbReference>
<dbReference type="EMBL" id="CAXIEN010000191">
    <property type="protein sequence ID" value="CAL1285450.1"/>
    <property type="molecule type" value="Genomic_DNA"/>
</dbReference>
<evidence type="ECO:0000256" key="1">
    <source>
        <dbReference type="ARBA" id="ARBA00004642"/>
    </source>
</evidence>
<keyword evidence="2" id="KW-0539">Nucleus</keyword>
<keyword evidence="10" id="KW-1185">Reference proteome</keyword>
<dbReference type="FunFam" id="2.130.10.10:FF:002223">
    <property type="entry name" value="Cleavage and polyadenylation specific factor 1"/>
    <property type="match status" value="1"/>
</dbReference>
<dbReference type="Pfam" id="PF23726">
    <property type="entry name" value="Beta-prop_RSE1_2nd"/>
    <property type="match status" value="1"/>
</dbReference>
<feature type="domain" description="RSE1/DDB1/CPSF1 first beta-propeller" evidence="7">
    <location>
        <begin position="17"/>
        <end position="402"/>
    </location>
</feature>
<feature type="compositionally biased region" description="Polar residues" evidence="5">
    <location>
        <begin position="415"/>
        <end position="427"/>
    </location>
</feature>
<dbReference type="Gene3D" id="1.10.150.910">
    <property type="match status" value="1"/>
</dbReference>
<reference evidence="9 10" key="1">
    <citation type="submission" date="2024-04" db="EMBL/GenBank/DDBJ databases">
        <authorList>
            <person name="Rising A."/>
            <person name="Reimegard J."/>
            <person name="Sonavane S."/>
            <person name="Akerstrom W."/>
            <person name="Nylinder S."/>
            <person name="Hedman E."/>
            <person name="Kallberg Y."/>
        </authorList>
    </citation>
    <scope>NUCLEOTIDE SEQUENCE [LARGE SCALE GENOMIC DNA]</scope>
</reference>
<dbReference type="Pfam" id="PF10433">
    <property type="entry name" value="Beta-prop_RSE1_1st"/>
    <property type="match status" value="1"/>
</dbReference>
<feature type="compositionally biased region" description="Basic and acidic residues" evidence="5">
    <location>
        <begin position="563"/>
        <end position="573"/>
    </location>
</feature>
<evidence type="ECO:0000259" key="6">
    <source>
        <dbReference type="Pfam" id="PF03178"/>
    </source>
</evidence>
<protein>
    <recommendedName>
        <fullName evidence="4">Cleavage and polyadenylation specificity factor subunit 1</fullName>
    </recommendedName>
</protein>
<evidence type="ECO:0000256" key="4">
    <source>
        <dbReference type="ARBA" id="ARBA00068483"/>
    </source>
</evidence>
<dbReference type="PANTHER" id="PTHR10644">
    <property type="entry name" value="DNA REPAIR/RNA PROCESSING CPSF FAMILY"/>
    <property type="match status" value="1"/>
</dbReference>
<dbReference type="InterPro" id="IPR018846">
    <property type="entry name" value="Beta-prop_RSE1/DDB1/CPSF1_1st"/>
</dbReference>
<dbReference type="Gene3D" id="2.130.10.10">
    <property type="entry name" value="YVTN repeat-like/Quinoprotein amine dehydrogenase"/>
    <property type="match status" value="2"/>
</dbReference>
<sequence>MATNIYSFYKQMHPPTVVEHCLYCYFYNSWEQNLLIAGATVLRIYRLVPESEIPTSGEPRLKLECVQMFPLFGNIMSMKAVRLAGSPREALLLSFKDAKLSLVEYDPSTHDLKTLSLHYFEEEDMKAGATHHPFVPEVRVDPDGRCAAMVVYERSIVILPFRKDTITEEPEIAAGSAHIPSGVKTPVLASYTIKFSDIDEKVNNVKDFQFLQGYYEPTLLLLHEPLRTWPGRTAVRHDTCAILALSLNINQRVHPVIWTVSGLPFDCLYAMAVPKPIGGVLLVAVNSLLYLNQSVPPYGVSLNSFTYESTDFPLKQQEGIKLSLDCSSAAFITYDKLVISLKGGELYVLTLFNDGMRSVRGFNFDRAASSVITTCMCVCEEGYLFLGSRLGNSLLLRYTEKLDNAIQEVKLETNSTKYNSNEDQNGDANEGESAAKKARLDNMDDWMASDVNLIEDPEELEVYGNLEQTAKLVTSYTFEVCDSLLNIGPCGKICMGEPAFLSEEFSGNPDHDLELVTTSGYGKNGALSVLQRTIRPQVVTTFELPGCVDMWTVVGQLTDPENPEEKLPEMKEDSTEETQNKQSLQNSHAFLILSRTDSSMILQTGQEINELDHSGFSTQAPTVYAGNIGNNRFIVQVSQMGVRLLHGSRQVQHIPLDVGSPIVWASVADPYVVIMSAAGLVIQLYLKPDDFGNEARLQVSRPQLAQVKSRVSSLCVYKDVSGLFNTLPRKEPEETSQVANNTAPVINVADVLKINPEAVDDEDALLYGEVVTPVEKTIDEVKAPGKKTRRKIEVKEYPSTFWLFVVRENGILEIYSLPSYKLCYLVKNFPMGQKYLVDSGQATSTLPNASEKSTEKIHEALPIIHEILVVGLGIRNSRPMLLARAGEDLLMYEVFPFYEIEIENHLKLRFRKVNHELLTRERKVFKSKKNEETEATPLCKRWLRYFNDISGYSGVFVCGANPYWLFLTTHGELRIHSMTIDGAVTCFAPFHNVNCPRGFLYFNKQGELRICVLPTHLNYDAPWPVRKVPLRCTPHFINYHPDTKTYCIVTSSLETCIKLVRFNGDEKEFEVIEKTDERYIYPVTEKFSMQLFSPVSWEVIPNTLMEFEEWEHVTNVKNVMLASEGTRSGLKGYIAVSTSFAYGEDVTSRGRMLILDIIDVVPEPGQPLTKNKMKIVYSKEQKGPVTAICQVAGFLLSAIGQKIYIWQLKDNDLIGVAFIDTQIYIHSAISIKNLIIVADVYKSISLLRYQENSRTLSLVSKDVQPLEVYGIEFLIDNAQAGFLVSDVEKNIVVFSYCPEARESFGGSKLLRKADIHLGYQVTSFFRIRNRLGDLANYDKRQAAIVEKRHITMFATLDGGLGYILPISEKTYRRLLMLQNVLVVNIPHTAGLNPKAFRLYKSQRKLLQNPHRNILDGDLLTMFLNLSISEKNEVAKRIGTSSDQILEDLLEIHQYTAYF</sequence>